<proteinExistence type="predicted"/>
<keyword evidence="2" id="KW-1185">Reference proteome</keyword>
<organism evidence="1 2">
    <name type="scientific">Hymenobacter ruricola</name>
    <dbReference type="NCBI Taxonomy" id="2791023"/>
    <lineage>
        <taxon>Bacteria</taxon>
        <taxon>Pseudomonadati</taxon>
        <taxon>Bacteroidota</taxon>
        <taxon>Cytophagia</taxon>
        <taxon>Cytophagales</taxon>
        <taxon>Hymenobacteraceae</taxon>
        <taxon>Hymenobacter</taxon>
    </lineage>
</organism>
<comment type="caution">
    <text evidence="1">The sequence shown here is derived from an EMBL/GenBank/DDBJ whole genome shotgun (WGS) entry which is preliminary data.</text>
</comment>
<accession>A0ABS0I2Q1</accession>
<evidence type="ECO:0000313" key="1">
    <source>
        <dbReference type="EMBL" id="MBF9221213.1"/>
    </source>
</evidence>
<sequence length="57" mass="6662">MAKLTRYTSFEALKSDIQPNTRTEAERDRVYTELEEFIKLLQQDLAAKKKAKRSDGQ</sequence>
<name>A0ABS0I2Q1_9BACT</name>
<gene>
    <name evidence="1" type="ORF">I2H31_08860</name>
</gene>
<dbReference type="EMBL" id="JADQDM010000003">
    <property type="protein sequence ID" value="MBF9221213.1"/>
    <property type="molecule type" value="Genomic_DNA"/>
</dbReference>
<evidence type="ECO:0000313" key="2">
    <source>
        <dbReference type="Proteomes" id="UP000618931"/>
    </source>
</evidence>
<dbReference type="RefSeq" id="WP_196292665.1">
    <property type="nucleotide sequence ID" value="NZ_JADQDM010000003.1"/>
</dbReference>
<protein>
    <submittedName>
        <fullName evidence="1">Uncharacterized protein</fullName>
    </submittedName>
</protein>
<dbReference type="Proteomes" id="UP000618931">
    <property type="component" value="Unassembled WGS sequence"/>
</dbReference>
<reference evidence="1 2" key="1">
    <citation type="submission" date="2020-11" db="EMBL/GenBank/DDBJ databases">
        <authorList>
            <person name="Kim M.K."/>
        </authorList>
    </citation>
    <scope>NUCLEOTIDE SEQUENCE [LARGE SCALE GENOMIC DNA]</scope>
    <source>
        <strain evidence="1 2">BT662</strain>
    </source>
</reference>